<dbReference type="OrthoDB" id="9797134at2"/>
<dbReference type="PATRIC" id="fig|1543721.4.peg.506"/>
<dbReference type="KEGG" id="seds:AAY24_02405"/>
<keyword evidence="4 6" id="KW-0238">DNA-binding</keyword>
<evidence type="ECO:0000259" key="8">
    <source>
        <dbReference type="Pfam" id="PF08281"/>
    </source>
</evidence>
<dbReference type="EMBL" id="CP011412">
    <property type="protein sequence ID" value="AKH19388.1"/>
    <property type="molecule type" value="Genomic_DNA"/>
</dbReference>
<gene>
    <name evidence="9" type="ORF">AAY24_02405</name>
</gene>
<dbReference type="InterPro" id="IPR013324">
    <property type="entry name" value="RNA_pol_sigma_r3/r4-like"/>
</dbReference>
<evidence type="ECO:0000256" key="2">
    <source>
        <dbReference type="ARBA" id="ARBA00023015"/>
    </source>
</evidence>
<evidence type="ECO:0000256" key="6">
    <source>
        <dbReference type="RuleBase" id="RU000716"/>
    </source>
</evidence>
<evidence type="ECO:0000256" key="1">
    <source>
        <dbReference type="ARBA" id="ARBA00010641"/>
    </source>
</evidence>
<evidence type="ECO:0000259" key="7">
    <source>
        <dbReference type="Pfam" id="PF04542"/>
    </source>
</evidence>
<evidence type="ECO:0000256" key="3">
    <source>
        <dbReference type="ARBA" id="ARBA00023082"/>
    </source>
</evidence>
<dbReference type="PANTHER" id="PTHR43133">
    <property type="entry name" value="RNA POLYMERASE ECF-TYPE SIGMA FACTO"/>
    <property type="match status" value="1"/>
</dbReference>
<keyword evidence="10" id="KW-1185">Reference proteome</keyword>
<dbReference type="AlphaFoldDB" id="A0A0F7JXN7"/>
<proteinExistence type="inferred from homology"/>
<evidence type="ECO:0000256" key="5">
    <source>
        <dbReference type="ARBA" id="ARBA00023163"/>
    </source>
</evidence>
<feature type="domain" description="RNA polymerase sigma-70 region 2" evidence="7">
    <location>
        <begin position="11"/>
        <end position="73"/>
    </location>
</feature>
<dbReference type="SUPFAM" id="SSF88659">
    <property type="entry name" value="Sigma3 and sigma4 domains of RNA polymerase sigma factors"/>
    <property type="match status" value="1"/>
</dbReference>
<sequence length="182" mass="20646">MNCVLTAWANHEAELRRYLNNRLQDTTVAEDLLQDTFLKALAAGSHFCTLENSRAWLFRVARNRLIDYHRSHKTHEAIDDEHPHAAAHETPIVDDLSQCLPRALRELSPSDSEVITLCDIEGISQVEYARMKGLTTAGAKSRIQRARQRLKSHLKKACQVRYDENGSVCCFTPRPPDPTSNP</sequence>
<dbReference type="GO" id="GO:0006352">
    <property type="term" value="P:DNA-templated transcription initiation"/>
    <property type="evidence" value="ECO:0007669"/>
    <property type="project" value="InterPro"/>
</dbReference>
<dbReference type="Pfam" id="PF08281">
    <property type="entry name" value="Sigma70_r4_2"/>
    <property type="match status" value="1"/>
</dbReference>
<dbReference type="RefSeq" id="WP_046858327.1">
    <property type="nucleotide sequence ID" value="NZ_CP011412.1"/>
</dbReference>
<dbReference type="PROSITE" id="PS01063">
    <property type="entry name" value="SIGMA70_ECF"/>
    <property type="match status" value="1"/>
</dbReference>
<dbReference type="InterPro" id="IPR007627">
    <property type="entry name" value="RNA_pol_sigma70_r2"/>
</dbReference>
<dbReference type="InterPro" id="IPR014284">
    <property type="entry name" value="RNA_pol_sigma-70_dom"/>
</dbReference>
<feature type="domain" description="RNA polymerase sigma factor 70 region 4 type 2" evidence="8">
    <location>
        <begin position="98"/>
        <end position="150"/>
    </location>
</feature>
<dbReference type="Proteomes" id="UP000034410">
    <property type="component" value="Chromosome"/>
</dbReference>
<dbReference type="Gene3D" id="1.10.1740.10">
    <property type="match status" value="1"/>
</dbReference>
<dbReference type="InterPro" id="IPR013249">
    <property type="entry name" value="RNA_pol_sigma70_r4_t2"/>
</dbReference>
<accession>A0A0F7JXN7</accession>
<comment type="similarity">
    <text evidence="1 6">Belongs to the sigma-70 factor family. ECF subfamily.</text>
</comment>
<evidence type="ECO:0000313" key="10">
    <source>
        <dbReference type="Proteomes" id="UP000034410"/>
    </source>
</evidence>
<evidence type="ECO:0000256" key="4">
    <source>
        <dbReference type="ARBA" id="ARBA00023125"/>
    </source>
</evidence>
<dbReference type="NCBIfam" id="TIGR02959">
    <property type="entry name" value="SigZ"/>
    <property type="match status" value="1"/>
</dbReference>
<dbReference type="Gene3D" id="1.10.10.10">
    <property type="entry name" value="Winged helix-like DNA-binding domain superfamily/Winged helix DNA-binding domain"/>
    <property type="match status" value="1"/>
</dbReference>
<dbReference type="Pfam" id="PF04542">
    <property type="entry name" value="Sigma70_r2"/>
    <property type="match status" value="1"/>
</dbReference>
<dbReference type="GO" id="GO:0016987">
    <property type="term" value="F:sigma factor activity"/>
    <property type="evidence" value="ECO:0007669"/>
    <property type="project" value="UniProtKB-KW"/>
</dbReference>
<dbReference type="InterPro" id="IPR039425">
    <property type="entry name" value="RNA_pol_sigma-70-like"/>
</dbReference>
<dbReference type="PANTHER" id="PTHR43133:SF8">
    <property type="entry name" value="RNA POLYMERASE SIGMA FACTOR HI_1459-RELATED"/>
    <property type="match status" value="1"/>
</dbReference>
<keyword evidence="2 6" id="KW-0805">Transcription regulation</keyword>
<evidence type="ECO:0000313" key="9">
    <source>
        <dbReference type="EMBL" id="AKH19388.1"/>
    </source>
</evidence>
<organism evidence="9 10">
    <name type="scientific">Sedimenticola thiotaurini</name>
    <dbReference type="NCBI Taxonomy" id="1543721"/>
    <lineage>
        <taxon>Bacteria</taxon>
        <taxon>Pseudomonadati</taxon>
        <taxon>Pseudomonadota</taxon>
        <taxon>Gammaproteobacteria</taxon>
        <taxon>Chromatiales</taxon>
        <taxon>Sedimenticolaceae</taxon>
        <taxon>Sedimenticola</taxon>
    </lineage>
</organism>
<dbReference type="InterPro" id="IPR014304">
    <property type="entry name" value="RNA_pol_sigma-Z"/>
</dbReference>
<keyword evidence="3 6" id="KW-0731">Sigma factor</keyword>
<dbReference type="InterPro" id="IPR036388">
    <property type="entry name" value="WH-like_DNA-bd_sf"/>
</dbReference>
<keyword evidence="5 6" id="KW-0804">Transcription</keyword>
<dbReference type="NCBIfam" id="TIGR02937">
    <property type="entry name" value="sigma70-ECF"/>
    <property type="match status" value="1"/>
</dbReference>
<protein>
    <recommendedName>
        <fullName evidence="6">RNA polymerase sigma factor</fullName>
    </recommendedName>
</protein>
<dbReference type="GO" id="GO:0003677">
    <property type="term" value="F:DNA binding"/>
    <property type="evidence" value="ECO:0007669"/>
    <property type="project" value="UniProtKB-KW"/>
</dbReference>
<reference evidence="9 10" key="1">
    <citation type="journal article" date="2015" name="Genome Announc.">
        <title>Complete Genome Sequence of Sedimenticola thiotaurini Strain SIP-G1, a Polyphosphate- and Polyhydroxyalkanoate-Accumulating Sulfur-Oxidizing Gammaproteobacterium Isolated from Salt Marsh Sediments.</title>
        <authorList>
            <person name="Flood B.E."/>
            <person name="Jones D.S."/>
            <person name="Bailey J.V."/>
        </authorList>
    </citation>
    <scope>NUCLEOTIDE SEQUENCE [LARGE SCALE GENOMIC DNA]</scope>
    <source>
        <strain evidence="9 10">SIP-G1</strain>
    </source>
</reference>
<dbReference type="InterPro" id="IPR000838">
    <property type="entry name" value="RNA_pol_sigma70_ECF_CS"/>
</dbReference>
<name>A0A0F7JXN7_9GAMM</name>
<dbReference type="InterPro" id="IPR013325">
    <property type="entry name" value="RNA_pol_sigma_r2"/>
</dbReference>
<dbReference type="SUPFAM" id="SSF88946">
    <property type="entry name" value="Sigma2 domain of RNA polymerase sigma factors"/>
    <property type="match status" value="1"/>
</dbReference>